<evidence type="ECO:0000313" key="7">
    <source>
        <dbReference type="EMBL" id="KEZ79389.1"/>
    </source>
</evidence>
<dbReference type="InterPro" id="IPR036388">
    <property type="entry name" value="WH-like_DNA-bd_sf"/>
</dbReference>
<dbReference type="InterPro" id="IPR000792">
    <property type="entry name" value="Tscrpt_reg_LuxR_C"/>
</dbReference>
<dbReference type="AlphaFoldDB" id="A0A084IRQ5"/>
<dbReference type="SUPFAM" id="SSF52172">
    <property type="entry name" value="CheY-like"/>
    <property type="match status" value="1"/>
</dbReference>
<proteinExistence type="predicted"/>
<dbReference type="PROSITE" id="PS00622">
    <property type="entry name" value="HTH_LUXR_1"/>
    <property type="match status" value="1"/>
</dbReference>
<keyword evidence="1" id="KW-0805">Transcription regulation</keyword>
<protein>
    <submittedName>
        <fullName evidence="7">Response regulator</fullName>
    </submittedName>
</protein>
<dbReference type="Pfam" id="PF00196">
    <property type="entry name" value="GerE"/>
    <property type="match status" value="1"/>
</dbReference>
<dbReference type="PANTHER" id="PTHR44688">
    <property type="entry name" value="DNA-BINDING TRANSCRIPTIONAL ACTIVATOR DEVR_DOSR"/>
    <property type="match status" value="1"/>
</dbReference>
<organism evidence="7 8">
    <name type="scientific">Salinisphaera hydrothermalis (strain C41B8)</name>
    <dbReference type="NCBI Taxonomy" id="1304275"/>
    <lineage>
        <taxon>Bacteria</taxon>
        <taxon>Pseudomonadati</taxon>
        <taxon>Pseudomonadota</taxon>
        <taxon>Gammaproteobacteria</taxon>
        <taxon>Salinisphaerales</taxon>
        <taxon>Salinisphaeraceae</taxon>
        <taxon>Salinisphaera</taxon>
    </lineage>
</organism>
<dbReference type="InterPro" id="IPR011006">
    <property type="entry name" value="CheY-like_superfamily"/>
</dbReference>
<feature type="domain" description="Response regulatory" evidence="6">
    <location>
        <begin position="4"/>
        <end position="118"/>
    </location>
</feature>
<dbReference type="CDD" id="cd06170">
    <property type="entry name" value="LuxR_C_like"/>
    <property type="match status" value="1"/>
</dbReference>
<name>A0A084IRQ5_SALHC</name>
<dbReference type="SMART" id="SM00421">
    <property type="entry name" value="HTH_LUXR"/>
    <property type="match status" value="1"/>
</dbReference>
<keyword evidence="3" id="KW-0804">Transcription</keyword>
<keyword evidence="8" id="KW-1185">Reference proteome</keyword>
<dbReference type="InterPro" id="IPR001789">
    <property type="entry name" value="Sig_transdc_resp-reg_receiver"/>
</dbReference>
<dbReference type="PROSITE" id="PS50110">
    <property type="entry name" value="RESPONSE_REGULATORY"/>
    <property type="match status" value="1"/>
</dbReference>
<dbReference type="GO" id="GO:0003677">
    <property type="term" value="F:DNA binding"/>
    <property type="evidence" value="ECO:0007669"/>
    <property type="project" value="UniProtKB-KW"/>
</dbReference>
<dbReference type="GO" id="GO:0000160">
    <property type="term" value="P:phosphorelay signal transduction system"/>
    <property type="evidence" value="ECO:0007669"/>
    <property type="project" value="InterPro"/>
</dbReference>
<evidence type="ECO:0000256" key="3">
    <source>
        <dbReference type="ARBA" id="ARBA00023163"/>
    </source>
</evidence>
<gene>
    <name evidence="7" type="ORF">C41B8_01530</name>
</gene>
<reference evidence="7 8" key="1">
    <citation type="submission" date="2013-03" db="EMBL/GenBank/DDBJ databases">
        <title>Salinisphaera hydrothermalis C41B8 Genome Sequencing.</title>
        <authorList>
            <person name="Li C."/>
            <person name="Lai Q."/>
            <person name="Shao Z."/>
        </authorList>
    </citation>
    <scope>NUCLEOTIDE SEQUENCE [LARGE SCALE GENOMIC DNA]</scope>
    <source>
        <strain evidence="7 8">C41B8</strain>
    </source>
</reference>
<evidence type="ECO:0000259" key="6">
    <source>
        <dbReference type="PROSITE" id="PS50110"/>
    </source>
</evidence>
<dbReference type="STRING" id="1304275.C41B8_01530"/>
<dbReference type="PANTHER" id="PTHR44688:SF16">
    <property type="entry name" value="DNA-BINDING TRANSCRIPTIONAL ACTIVATOR DEVR_DOSR"/>
    <property type="match status" value="1"/>
</dbReference>
<sequence>MEPLVHIVDDDDAVRHSLRCLLDSIQIESAEYPTGRSFAERERDSRPGCVLLDLRIPDMSGLDIQRSLAEEAQHLPVIFMTGYGDVEASVSAMREGAANFLTKPVNGELLLAEVRDSIERSREILAEHQHCESVCARMSLLTPREADVLEEVVAGWSNKHVARRLGISPKTVELHRANVMNKMRAGSLAELVRLHLTATGESPSSLRNRGPERRR</sequence>
<dbReference type="Gene3D" id="3.40.50.2300">
    <property type="match status" value="1"/>
</dbReference>
<evidence type="ECO:0000256" key="1">
    <source>
        <dbReference type="ARBA" id="ARBA00023015"/>
    </source>
</evidence>
<dbReference type="Pfam" id="PF00072">
    <property type="entry name" value="Response_reg"/>
    <property type="match status" value="1"/>
</dbReference>
<dbReference type="Gene3D" id="1.10.10.10">
    <property type="entry name" value="Winged helix-like DNA-binding domain superfamily/Winged helix DNA-binding domain"/>
    <property type="match status" value="1"/>
</dbReference>
<dbReference type="PRINTS" id="PR00038">
    <property type="entry name" value="HTHLUXR"/>
</dbReference>
<dbReference type="SUPFAM" id="SSF46894">
    <property type="entry name" value="C-terminal effector domain of the bipartite response regulators"/>
    <property type="match status" value="1"/>
</dbReference>
<feature type="modified residue" description="4-aspartylphosphate" evidence="4">
    <location>
        <position position="53"/>
    </location>
</feature>
<dbReference type="InterPro" id="IPR016032">
    <property type="entry name" value="Sig_transdc_resp-reg_C-effctor"/>
</dbReference>
<dbReference type="RefSeq" id="WP_084188372.1">
    <property type="nucleotide sequence ID" value="NZ_APNK01000001.1"/>
</dbReference>
<feature type="domain" description="HTH luxR-type" evidence="5">
    <location>
        <begin position="134"/>
        <end position="199"/>
    </location>
</feature>
<dbReference type="eggNOG" id="COG4566">
    <property type="taxonomic scope" value="Bacteria"/>
</dbReference>
<evidence type="ECO:0000259" key="5">
    <source>
        <dbReference type="PROSITE" id="PS50043"/>
    </source>
</evidence>
<comment type="caution">
    <text evidence="7">The sequence shown here is derived from an EMBL/GenBank/DDBJ whole genome shotgun (WGS) entry which is preliminary data.</text>
</comment>
<dbReference type="PROSITE" id="PS50043">
    <property type="entry name" value="HTH_LUXR_2"/>
    <property type="match status" value="1"/>
</dbReference>
<accession>A0A084IRQ5</accession>
<evidence type="ECO:0000256" key="2">
    <source>
        <dbReference type="ARBA" id="ARBA00023125"/>
    </source>
</evidence>
<dbReference type="OrthoDB" id="9802186at2"/>
<dbReference type="SMART" id="SM00448">
    <property type="entry name" value="REC"/>
    <property type="match status" value="1"/>
</dbReference>
<keyword evidence="4" id="KW-0597">Phosphoprotein</keyword>
<dbReference type="EMBL" id="APNK01000001">
    <property type="protein sequence ID" value="KEZ79389.1"/>
    <property type="molecule type" value="Genomic_DNA"/>
</dbReference>
<evidence type="ECO:0000256" key="4">
    <source>
        <dbReference type="PROSITE-ProRule" id="PRU00169"/>
    </source>
</evidence>
<evidence type="ECO:0000313" key="8">
    <source>
        <dbReference type="Proteomes" id="UP000028302"/>
    </source>
</evidence>
<keyword evidence="2" id="KW-0238">DNA-binding</keyword>
<dbReference type="GO" id="GO:0006355">
    <property type="term" value="P:regulation of DNA-templated transcription"/>
    <property type="evidence" value="ECO:0007669"/>
    <property type="project" value="InterPro"/>
</dbReference>
<dbReference type="Proteomes" id="UP000028302">
    <property type="component" value="Unassembled WGS sequence"/>
</dbReference>